<dbReference type="EMBL" id="BKCJ011520007">
    <property type="protein sequence ID" value="GFD39663.1"/>
    <property type="molecule type" value="Genomic_DNA"/>
</dbReference>
<protein>
    <submittedName>
        <fullName evidence="1">Uncharacterized protein</fullName>
    </submittedName>
</protein>
<reference evidence="1" key="1">
    <citation type="journal article" date="2019" name="Sci. Rep.">
        <title>Draft genome of Tanacetum cinerariifolium, the natural source of mosquito coil.</title>
        <authorList>
            <person name="Yamashiro T."/>
            <person name="Shiraishi A."/>
            <person name="Satake H."/>
            <person name="Nakayama K."/>
        </authorList>
    </citation>
    <scope>NUCLEOTIDE SEQUENCE</scope>
</reference>
<feature type="non-terminal residue" evidence="1">
    <location>
        <position position="55"/>
    </location>
</feature>
<name>A0A699VZ15_TANCI</name>
<sequence length="55" mass="5645">MCSWVGLPEVNDFVGGGPLGPGIAGCDVAVSKQRLRLLRLTGEVELVGAAVHGEL</sequence>
<dbReference type="AlphaFoldDB" id="A0A699VZ15"/>
<gene>
    <name evidence="1" type="ORF">Tci_911632</name>
</gene>
<evidence type="ECO:0000313" key="1">
    <source>
        <dbReference type="EMBL" id="GFD39663.1"/>
    </source>
</evidence>
<accession>A0A699VZ15</accession>
<proteinExistence type="predicted"/>
<organism evidence="1">
    <name type="scientific">Tanacetum cinerariifolium</name>
    <name type="common">Dalmatian daisy</name>
    <name type="synonym">Chrysanthemum cinerariifolium</name>
    <dbReference type="NCBI Taxonomy" id="118510"/>
    <lineage>
        <taxon>Eukaryota</taxon>
        <taxon>Viridiplantae</taxon>
        <taxon>Streptophyta</taxon>
        <taxon>Embryophyta</taxon>
        <taxon>Tracheophyta</taxon>
        <taxon>Spermatophyta</taxon>
        <taxon>Magnoliopsida</taxon>
        <taxon>eudicotyledons</taxon>
        <taxon>Gunneridae</taxon>
        <taxon>Pentapetalae</taxon>
        <taxon>asterids</taxon>
        <taxon>campanulids</taxon>
        <taxon>Asterales</taxon>
        <taxon>Asteraceae</taxon>
        <taxon>Asteroideae</taxon>
        <taxon>Anthemideae</taxon>
        <taxon>Anthemidinae</taxon>
        <taxon>Tanacetum</taxon>
    </lineage>
</organism>
<comment type="caution">
    <text evidence="1">The sequence shown here is derived from an EMBL/GenBank/DDBJ whole genome shotgun (WGS) entry which is preliminary data.</text>
</comment>